<keyword evidence="3" id="KW-1185">Reference proteome</keyword>
<feature type="region of interest" description="Disordered" evidence="1">
    <location>
        <begin position="575"/>
        <end position="594"/>
    </location>
</feature>
<dbReference type="EMBL" id="JAINUF010000025">
    <property type="protein sequence ID" value="KAJ8332519.1"/>
    <property type="molecule type" value="Genomic_DNA"/>
</dbReference>
<reference evidence="2" key="1">
    <citation type="journal article" date="2023" name="Science">
        <title>Genome structures resolve the early diversification of teleost fishes.</title>
        <authorList>
            <person name="Parey E."/>
            <person name="Louis A."/>
            <person name="Montfort J."/>
            <person name="Bouchez O."/>
            <person name="Roques C."/>
            <person name="Iampietro C."/>
            <person name="Lluch J."/>
            <person name="Castinel A."/>
            <person name="Donnadieu C."/>
            <person name="Desvignes T."/>
            <person name="Floi Bucao C."/>
            <person name="Jouanno E."/>
            <person name="Wen M."/>
            <person name="Mejri S."/>
            <person name="Dirks R."/>
            <person name="Jansen H."/>
            <person name="Henkel C."/>
            <person name="Chen W.J."/>
            <person name="Zahm M."/>
            <person name="Cabau C."/>
            <person name="Klopp C."/>
            <person name="Thompson A.W."/>
            <person name="Robinson-Rechavi M."/>
            <person name="Braasch I."/>
            <person name="Lecointre G."/>
            <person name="Bobe J."/>
            <person name="Postlethwait J.H."/>
            <person name="Berthelot C."/>
            <person name="Roest Crollius H."/>
            <person name="Guiguen Y."/>
        </authorList>
    </citation>
    <scope>NUCLEOTIDE SEQUENCE</scope>
    <source>
        <strain evidence="2">WJC10195</strain>
    </source>
</reference>
<protein>
    <recommendedName>
        <fullName evidence="4">Fanconi anemia core complex-associated protein 100</fullName>
    </recommendedName>
</protein>
<sequence length="797" mass="84440">MAGIRCSVKSLAEFQVSSRPVQVIRFGTEPEAVIVSNGSSQDIHKFPGRVTHLVLSPDGRGVYALCEHDGVYFTPLPQRPRPLSSRPSAGDSSSPVCFGVSSESCVIRDPLTRSFVVTEKVLVTVALRDSFWQFGLYEIPDVALSCYLKLAELSVSAVSTAGPSAALRADSQGALLLPVLCCVCVQGVRSGSVAGGDHFFLEPVLFRLLFGVDASLLSSPMILCGLPDGRLCHLPLLLPGGSEVRGRARRIWADQGPEGTVAGFEERRVRGPVEGACVSDTHLYYSTCSDLLTLPLAREPFSPRTDPAPPPPAIHTPLSLNVTRVLALATPTHDPSGAVQLLCVSLKGRLLQVTLPKESERSHASMMSAVQVGQRIKDLLAGIGSVADRAFSLESSIQSRRAALHSLNHILNICSLLPPNREPGDEGASRQRPIRCRVAVGWASLLQQDSLRLTCVLENSSGFVLESGWALCLQLVSPPPAPHTQGTPHAQGTPPVRTHTFPLRALAQGSSVELTLPLTGEDNLSLPLTVRSWLVYSLQSMLGLREAAGDGCGCLSLPLDCLTVDWLDCLRRDGPAPAGPRNAPRSGCGSGSGSGSDLVRIFLSSRVAESRRGGATGVSKGGPFAASVRVSCDLLKGTLGMDPTPSTLLAWLLPAGPGVQRGGGQGCVLTVCAQGPGGDALRLTAKEVTVSQVCGGGPVCAVELRAESASLRAVCGLHHAVFRRLQVLFKEVAMTTEPPLNLQGQKLQQVLLEAEGLCEAIQEFHAPAALGLEHSERATLKLTQVYERLREGLLPLL</sequence>
<evidence type="ECO:0008006" key="4">
    <source>
        <dbReference type="Google" id="ProtNLM"/>
    </source>
</evidence>
<evidence type="ECO:0000256" key="1">
    <source>
        <dbReference type="SAM" id="MobiDB-lite"/>
    </source>
</evidence>
<evidence type="ECO:0000313" key="2">
    <source>
        <dbReference type="EMBL" id="KAJ8332519.1"/>
    </source>
</evidence>
<dbReference type="PANTHER" id="PTHR14890">
    <property type="entry name" value="FANCONI ANEMIA CORE COMPLEX-ASSOCIATED PROTEIN 100"/>
    <property type="match status" value="1"/>
</dbReference>
<dbReference type="GO" id="GO:0043240">
    <property type="term" value="C:Fanconi anaemia nuclear complex"/>
    <property type="evidence" value="ECO:0007669"/>
    <property type="project" value="InterPro"/>
</dbReference>
<dbReference type="Pfam" id="PF15146">
    <property type="entry name" value="FANCAA"/>
    <property type="match status" value="1"/>
</dbReference>
<dbReference type="AlphaFoldDB" id="A0A9Q1IAJ4"/>
<dbReference type="GO" id="GO:0005654">
    <property type="term" value="C:nucleoplasm"/>
    <property type="evidence" value="ECO:0007669"/>
    <property type="project" value="TreeGrafter"/>
</dbReference>
<dbReference type="Proteomes" id="UP001152622">
    <property type="component" value="Unassembled WGS sequence"/>
</dbReference>
<dbReference type="InterPro" id="IPR029251">
    <property type="entry name" value="Faap100"/>
</dbReference>
<proteinExistence type="predicted"/>
<organism evidence="2 3">
    <name type="scientific">Synaphobranchus kaupii</name>
    <name type="common">Kaup's arrowtooth eel</name>
    <dbReference type="NCBI Taxonomy" id="118154"/>
    <lineage>
        <taxon>Eukaryota</taxon>
        <taxon>Metazoa</taxon>
        <taxon>Chordata</taxon>
        <taxon>Craniata</taxon>
        <taxon>Vertebrata</taxon>
        <taxon>Euteleostomi</taxon>
        <taxon>Actinopterygii</taxon>
        <taxon>Neopterygii</taxon>
        <taxon>Teleostei</taxon>
        <taxon>Anguilliformes</taxon>
        <taxon>Synaphobranchidae</taxon>
        <taxon>Synaphobranchus</taxon>
    </lineage>
</organism>
<feature type="compositionally biased region" description="Low complexity" evidence="1">
    <location>
        <begin position="575"/>
        <end position="587"/>
    </location>
</feature>
<dbReference type="PANTHER" id="PTHR14890:SF1">
    <property type="entry name" value="FANCONI ANEMIA CORE COMPLEX-ASSOCIATED PROTEIN 100"/>
    <property type="match status" value="1"/>
</dbReference>
<dbReference type="OrthoDB" id="6495021at2759"/>
<dbReference type="GO" id="GO:0036297">
    <property type="term" value="P:interstrand cross-link repair"/>
    <property type="evidence" value="ECO:0007669"/>
    <property type="project" value="InterPro"/>
</dbReference>
<accession>A0A9Q1IAJ4</accession>
<evidence type="ECO:0000313" key="3">
    <source>
        <dbReference type="Proteomes" id="UP001152622"/>
    </source>
</evidence>
<gene>
    <name evidence="2" type="ORF">SKAU_G00423080</name>
</gene>
<name>A0A9Q1IAJ4_SYNKA</name>
<comment type="caution">
    <text evidence="2">The sequence shown here is derived from an EMBL/GenBank/DDBJ whole genome shotgun (WGS) entry which is preliminary data.</text>
</comment>